<reference evidence="1" key="1">
    <citation type="journal article" date="2019" name="bioRxiv">
        <title>The Genome of the Zebra Mussel, Dreissena polymorpha: A Resource for Invasive Species Research.</title>
        <authorList>
            <person name="McCartney M.A."/>
            <person name="Auch B."/>
            <person name="Kono T."/>
            <person name="Mallez S."/>
            <person name="Zhang Y."/>
            <person name="Obille A."/>
            <person name="Becker A."/>
            <person name="Abrahante J.E."/>
            <person name="Garbe J."/>
            <person name="Badalamenti J.P."/>
            <person name="Herman A."/>
            <person name="Mangelson H."/>
            <person name="Liachko I."/>
            <person name="Sullivan S."/>
            <person name="Sone E.D."/>
            <person name="Koren S."/>
            <person name="Silverstein K.A.T."/>
            <person name="Beckman K.B."/>
            <person name="Gohl D.M."/>
        </authorList>
    </citation>
    <scope>NUCLEOTIDE SEQUENCE</scope>
    <source>
        <strain evidence="1">Duluth1</strain>
        <tissue evidence="1">Whole animal</tissue>
    </source>
</reference>
<gene>
    <name evidence="1" type="ORF">DPMN_052255</name>
</gene>
<evidence type="ECO:0000313" key="2">
    <source>
        <dbReference type="Proteomes" id="UP000828390"/>
    </source>
</evidence>
<dbReference type="Proteomes" id="UP000828390">
    <property type="component" value="Unassembled WGS sequence"/>
</dbReference>
<comment type="caution">
    <text evidence="1">The sequence shown here is derived from an EMBL/GenBank/DDBJ whole genome shotgun (WGS) entry which is preliminary data.</text>
</comment>
<reference evidence="1" key="2">
    <citation type="submission" date="2020-11" db="EMBL/GenBank/DDBJ databases">
        <authorList>
            <person name="McCartney M.A."/>
            <person name="Auch B."/>
            <person name="Kono T."/>
            <person name="Mallez S."/>
            <person name="Becker A."/>
            <person name="Gohl D.M."/>
            <person name="Silverstein K.A.T."/>
            <person name="Koren S."/>
            <person name="Bechman K.B."/>
            <person name="Herman A."/>
            <person name="Abrahante J.E."/>
            <person name="Garbe J."/>
        </authorList>
    </citation>
    <scope>NUCLEOTIDE SEQUENCE</scope>
    <source>
        <strain evidence="1">Duluth1</strain>
        <tissue evidence="1">Whole animal</tissue>
    </source>
</reference>
<feature type="non-terminal residue" evidence="1">
    <location>
        <position position="1"/>
    </location>
</feature>
<protein>
    <submittedName>
        <fullName evidence="1">Uncharacterized protein</fullName>
    </submittedName>
</protein>
<dbReference type="EMBL" id="JAIWYP010000012">
    <property type="protein sequence ID" value="KAH3726393.1"/>
    <property type="molecule type" value="Genomic_DNA"/>
</dbReference>
<accession>A0A9D4CJD0</accession>
<evidence type="ECO:0000313" key="1">
    <source>
        <dbReference type="EMBL" id="KAH3726393.1"/>
    </source>
</evidence>
<sequence length="112" mass="13004">CTYGFVEIKNTGEHAPAPPSMPFAYTENQPSYAPAFHINYNGILVERPSKTGNIAVMLQRKTLYVWNFKRIRAMEKRSPRRVALKQYLKVIVGWSLQQLFPQDQRECTVDEK</sequence>
<dbReference type="AlphaFoldDB" id="A0A9D4CJD0"/>
<organism evidence="1 2">
    <name type="scientific">Dreissena polymorpha</name>
    <name type="common">Zebra mussel</name>
    <name type="synonym">Mytilus polymorpha</name>
    <dbReference type="NCBI Taxonomy" id="45954"/>
    <lineage>
        <taxon>Eukaryota</taxon>
        <taxon>Metazoa</taxon>
        <taxon>Spiralia</taxon>
        <taxon>Lophotrochozoa</taxon>
        <taxon>Mollusca</taxon>
        <taxon>Bivalvia</taxon>
        <taxon>Autobranchia</taxon>
        <taxon>Heteroconchia</taxon>
        <taxon>Euheterodonta</taxon>
        <taxon>Imparidentia</taxon>
        <taxon>Neoheterodontei</taxon>
        <taxon>Myida</taxon>
        <taxon>Dreissenoidea</taxon>
        <taxon>Dreissenidae</taxon>
        <taxon>Dreissena</taxon>
    </lineage>
</organism>
<proteinExistence type="predicted"/>
<keyword evidence="2" id="KW-1185">Reference proteome</keyword>
<name>A0A9D4CJD0_DREPO</name>